<dbReference type="InterPro" id="IPR001296">
    <property type="entry name" value="Glyco_trans_1"/>
</dbReference>
<dbReference type="Proteomes" id="UP000095284">
    <property type="component" value="Unplaced"/>
</dbReference>
<reference evidence="19" key="2">
    <citation type="submission" date="2020-08" db="EMBL/GenBank/DDBJ databases">
        <authorList>
            <person name="Kikuchi T."/>
        </authorList>
    </citation>
    <scope>NUCLEOTIDE SEQUENCE</scope>
    <source>
        <strain evidence="18">Ka4C1</strain>
    </source>
</reference>
<dbReference type="eggNOG" id="KOG0861">
    <property type="taxonomic scope" value="Eukaryota"/>
</dbReference>
<dbReference type="Gene3D" id="3.40.50.2000">
    <property type="entry name" value="Glycogen Phosphorylase B"/>
    <property type="match status" value="1"/>
</dbReference>
<evidence type="ECO:0000256" key="6">
    <source>
        <dbReference type="ARBA" id="ARBA00022676"/>
    </source>
</evidence>
<evidence type="ECO:0000256" key="1">
    <source>
        <dbReference type="ARBA" id="ARBA00004389"/>
    </source>
</evidence>
<dbReference type="GO" id="GO:0005789">
    <property type="term" value="C:endoplasmic reticulum membrane"/>
    <property type="evidence" value="ECO:0007669"/>
    <property type="project" value="UniProtKB-SubCell"/>
</dbReference>
<dbReference type="WBParaSite" id="BXY_1640600.1">
    <property type="protein sequence ID" value="BXY_1640600.1"/>
    <property type="gene ID" value="BXY_1640600"/>
</dbReference>
<organism evidence="20 22">
    <name type="scientific">Bursaphelenchus xylophilus</name>
    <name type="common">Pinewood nematode worm</name>
    <name type="synonym">Aphelenchoides xylophilus</name>
    <dbReference type="NCBI Taxonomy" id="6326"/>
    <lineage>
        <taxon>Eukaryota</taxon>
        <taxon>Metazoa</taxon>
        <taxon>Ecdysozoa</taxon>
        <taxon>Nematoda</taxon>
        <taxon>Chromadorea</taxon>
        <taxon>Rhabditida</taxon>
        <taxon>Tylenchina</taxon>
        <taxon>Tylenchomorpha</taxon>
        <taxon>Aphelenchoidea</taxon>
        <taxon>Aphelenchoididae</taxon>
        <taxon>Bursaphelenchus</taxon>
    </lineage>
</organism>
<dbReference type="OrthoDB" id="2276068at2759"/>
<dbReference type="EMBL" id="CAJFCV020000003">
    <property type="protein sequence ID" value="CAG9108172.1"/>
    <property type="molecule type" value="Genomic_DNA"/>
</dbReference>
<evidence type="ECO:0000256" key="15">
    <source>
        <dbReference type="SAM" id="SignalP"/>
    </source>
</evidence>
<keyword evidence="6" id="KW-0328">Glycosyltransferase</keyword>
<keyword evidence="21" id="KW-1185">Reference proteome</keyword>
<evidence type="ECO:0000256" key="2">
    <source>
        <dbReference type="ARBA" id="ARBA00004922"/>
    </source>
</evidence>
<feature type="chain" id="PRO_5040571618" description="GDP-Man:Man(3)GlcNAc(2)-PP-Dol alpha-1,2-mannosyltransferase" evidence="15">
    <location>
        <begin position="20"/>
        <end position="447"/>
    </location>
</feature>
<comment type="subcellular location">
    <subcellularLocation>
        <location evidence="1">Endoplasmic reticulum membrane</location>
        <topology evidence="1">Single-pass membrane protein</topology>
    </subcellularLocation>
</comment>
<evidence type="ECO:0000313" key="21">
    <source>
        <dbReference type="Proteomes" id="UP000659654"/>
    </source>
</evidence>
<keyword evidence="9" id="KW-0256">Endoplasmic reticulum</keyword>
<dbReference type="Proteomes" id="UP000659654">
    <property type="component" value="Unassembled WGS sequence"/>
</dbReference>
<keyword evidence="11" id="KW-0472">Membrane</keyword>
<dbReference type="InterPro" id="IPR031814">
    <property type="entry name" value="ALG11_N"/>
</dbReference>
<dbReference type="GO" id="GO:0006487">
    <property type="term" value="P:protein N-linked glycosylation"/>
    <property type="evidence" value="ECO:0007669"/>
    <property type="project" value="TreeGrafter"/>
</dbReference>
<gene>
    <name evidence="18" type="ORF">BXYJ_LOCUS6612</name>
</gene>
<evidence type="ECO:0000313" key="18">
    <source>
        <dbReference type="EMBL" id="CAD5221306.1"/>
    </source>
</evidence>
<sequence>MILFFGFCAAIAFSLWCRSKRRQKSIAFFHPNCADGGGGEAVLWTAVDEITKRRPDLFVCIFSTLPKSDALCERIDQRFQFQLPWNSIEFMPLKSTWLLNPGNYPYLTLLLQFLAGFFVGLDALLSLNPEIFVETTGVPATLPVFRIFGGCTTVAYVHYPMITKDMINRVASRKEMYNNAGTITKSLILTNLKLLYYYGFSLLYYLCGLTTTKVLTNGTWTKEHLETLWPFESTICYPPVKINDFVQNQNKGEKALAEKRLNVVSLGQIRPEKNHRDQLKTLSLLREEFPYHKICLKIIGSIRNEADQILADELRCFAEELELKEGTDFEFVHNAKFSEILELLQNSLCALHTMVDEHFGIAVVEMLAAGVLVVAHKSAGPLKDIIGSSDKPVGFLGETPEDYANHIKTIIESERSEREKIRADALQWVSQKFDETKFRAQFLSVCC</sequence>
<evidence type="ECO:0000256" key="5">
    <source>
        <dbReference type="ARBA" id="ARBA00022018"/>
    </source>
</evidence>
<name>A0A1I7STN6_BURXY</name>
<dbReference type="Proteomes" id="UP000582659">
    <property type="component" value="Unassembled WGS sequence"/>
</dbReference>
<keyword evidence="7" id="KW-0808">Transferase</keyword>
<dbReference type="Pfam" id="PF15924">
    <property type="entry name" value="ALG11_N"/>
    <property type="match status" value="1"/>
</dbReference>
<dbReference type="eggNOG" id="KOG1387">
    <property type="taxonomic scope" value="Eukaryota"/>
</dbReference>
<evidence type="ECO:0000256" key="4">
    <source>
        <dbReference type="ARBA" id="ARBA00012645"/>
    </source>
</evidence>
<evidence type="ECO:0000256" key="3">
    <source>
        <dbReference type="ARBA" id="ARBA00009481"/>
    </source>
</evidence>
<comment type="pathway">
    <text evidence="2">Protein modification; protein glycosylation.</text>
</comment>
<dbReference type="AlphaFoldDB" id="A0A1I7STN6"/>
<keyword evidence="10" id="KW-1133">Transmembrane helix</keyword>
<dbReference type="PANTHER" id="PTHR45919:SF1">
    <property type="entry name" value="GDP-MAN:MAN(3)GLCNAC(2)-PP-DOL ALPHA-1,2-MANNOSYLTRANSFERASE"/>
    <property type="match status" value="1"/>
</dbReference>
<feature type="domain" description="Glycosyl transferase family 1" evidence="16">
    <location>
        <begin position="248"/>
        <end position="425"/>
    </location>
</feature>
<evidence type="ECO:0000256" key="8">
    <source>
        <dbReference type="ARBA" id="ARBA00022692"/>
    </source>
</evidence>
<evidence type="ECO:0000259" key="16">
    <source>
        <dbReference type="Pfam" id="PF00534"/>
    </source>
</evidence>
<dbReference type="PANTHER" id="PTHR45919">
    <property type="entry name" value="GDP-MAN:MAN(3)GLCNAC(2)-PP-DOL ALPHA-1,2-MANNOSYLTRANSFERASE"/>
    <property type="match status" value="1"/>
</dbReference>
<dbReference type="SMR" id="A0A1I7STN6"/>
<keyword evidence="15" id="KW-0732">Signal</keyword>
<evidence type="ECO:0000313" key="20">
    <source>
        <dbReference type="Proteomes" id="UP000095284"/>
    </source>
</evidence>
<evidence type="ECO:0000313" key="19">
    <source>
        <dbReference type="EMBL" id="CAG9108172.1"/>
    </source>
</evidence>
<evidence type="ECO:0000256" key="12">
    <source>
        <dbReference type="ARBA" id="ARBA00032517"/>
    </source>
</evidence>
<dbReference type="EC" id="2.4.1.131" evidence="4"/>
<comment type="similarity">
    <text evidence="3">Belongs to the glycosyltransferase group 1 family. Glycosyltransferase 4 subfamily.</text>
</comment>
<evidence type="ECO:0000313" key="22">
    <source>
        <dbReference type="WBParaSite" id="BXY_1640600.1"/>
    </source>
</evidence>
<evidence type="ECO:0000256" key="10">
    <source>
        <dbReference type="ARBA" id="ARBA00022989"/>
    </source>
</evidence>
<evidence type="ECO:0000256" key="13">
    <source>
        <dbReference type="ARBA" id="ARBA00045065"/>
    </source>
</evidence>
<protein>
    <recommendedName>
        <fullName evidence="5">GDP-Man:Man(3)GlcNAc(2)-PP-Dol alpha-1,2-mannosyltransferase</fullName>
        <ecNumber evidence="4">2.4.1.131</ecNumber>
    </recommendedName>
    <alternativeName>
        <fullName evidence="12">Asparagine-linked glycosylation protein 11 homolog</fullName>
    </alternativeName>
</protein>
<evidence type="ECO:0000256" key="7">
    <source>
        <dbReference type="ARBA" id="ARBA00022679"/>
    </source>
</evidence>
<evidence type="ECO:0000256" key="9">
    <source>
        <dbReference type="ARBA" id="ARBA00022824"/>
    </source>
</evidence>
<evidence type="ECO:0000259" key="17">
    <source>
        <dbReference type="Pfam" id="PF15924"/>
    </source>
</evidence>
<dbReference type="EMBL" id="CAJFDI010000003">
    <property type="protein sequence ID" value="CAD5221306.1"/>
    <property type="molecule type" value="Genomic_DNA"/>
</dbReference>
<keyword evidence="8" id="KW-0812">Transmembrane</keyword>
<dbReference type="GO" id="GO:0004377">
    <property type="term" value="F:GDP-Man:Man(3)GlcNAc(2)-PP-Dol alpha-1,2-mannosyltransferase activity"/>
    <property type="evidence" value="ECO:0007669"/>
    <property type="project" value="UniProtKB-EC"/>
</dbReference>
<dbReference type="Pfam" id="PF00534">
    <property type="entry name" value="Glycos_transf_1"/>
    <property type="match status" value="1"/>
</dbReference>
<evidence type="ECO:0000256" key="14">
    <source>
        <dbReference type="ARBA" id="ARBA00045128"/>
    </source>
</evidence>
<evidence type="ECO:0000256" key="11">
    <source>
        <dbReference type="ARBA" id="ARBA00023136"/>
    </source>
</evidence>
<comment type="catalytic activity">
    <reaction evidence="13">
        <text>an alpha-D-Man-(1-&gt;3)-[alpha-D-Man-(1-&gt;6)]-beta-D-Man-(1-&gt;4)-beta-D-GlcNAc-(1-&gt;4)-alpha-D-GlcNAc-diphospho-di-trans,poly-cis-dolichol + 2 GDP-alpha-D-mannose = an alpha-D-Man-(1-&gt;2)-alpha-D-Man-(1-&gt;2)-alpha-D-Man-(1-&gt;3)-[alpha-D-Man-(1-&gt;6)]-beta-D-Man-(1-&gt;4)-beta-D-GlcNAc-(1-&gt;4)-alpha-D-GlcNAc-diphospho-di-trans,poly-cis-dolichol + 2 GDP + 2 H(+)</text>
        <dbReference type="Rhea" id="RHEA:29523"/>
        <dbReference type="Rhea" id="RHEA-COMP:19515"/>
        <dbReference type="Rhea" id="RHEA-COMP:19516"/>
        <dbReference type="ChEBI" id="CHEBI:15378"/>
        <dbReference type="ChEBI" id="CHEBI:57527"/>
        <dbReference type="ChEBI" id="CHEBI:58189"/>
        <dbReference type="ChEBI" id="CHEBI:132511"/>
        <dbReference type="ChEBI" id="CHEBI:132515"/>
        <dbReference type="EC" id="2.4.1.131"/>
    </reaction>
    <physiologicalReaction direction="left-to-right" evidence="13">
        <dbReference type="Rhea" id="RHEA:29524"/>
    </physiologicalReaction>
</comment>
<reference evidence="22" key="1">
    <citation type="submission" date="2016-11" db="UniProtKB">
        <authorList>
            <consortium name="WormBaseParasite"/>
        </authorList>
    </citation>
    <scope>IDENTIFICATION</scope>
</reference>
<dbReference type="SUPFAM" id="SSF53756">
    <property type="entry name" value="UDP-Glycosyltransferase/glycogen phosphorylase"/>
    <property type="match status" value="1"/>
</dbReference>
<accession>A0A1I7STN6</accession>
<feature type="domain" description="ALG11 mannosyltransferase N-terminal" evidence="17">
    <location>
        <begin position="24"/>
        <end position="229"/>
    </location>
</feature>
<proteinExistence type="inferred from homology"/>
<feature type="signal peptide" evidence="15">
    <location>
        <begin position="1"/>
        <end position="19"/>
    </location>
</feature>
<dbReference type="InterPro" id="IPR038013">
    <property type="entry name" value="ALG11"/>
</dbReference>
<comment type="function">
    <text evidence="14">GDP-Man:Man(3)GlcNAc(2)-PP-Dol alpha-1,2-mannosyltransferase that operates in the biosynthetic pathway of dolichol-linked oligosaccharides, the glycan precursors employed in protein asparagine (N)-glycosylation. The assembly of dolichol-linked oligosaccharides begins on the cytosolic side of the endoplasmic reticulum membrane and finishes in its lumen. The sequential addition of sugars to dolichol pyrophosphate produces dolichol-linked oligosaccharides containing fourteen sugars, including two GlcNAcs, nine mannoses and three glucoses. Once assembled, the oligosaccharide is transferred from the lipid to nascent proteins by oligosaccharyltransferases. Catalyzes, on the cytoplasmic face of the endoplasmic reticulum, the addition of the fourth and fifth mannose residues to the dolichol-linked oligosaccharide chain, to produce Man(5)GlcNAc(2)-PP-dolichol core oligosaccharide. Man(5)GlcNAc(2)-PP-dolichol is a substrate for ALG3, the following enzyme in the biosynthetic pathway.</text>
</comment>